<dbReference type="Proteomes" id="UP001370100">
    <property type="component" value="Unassembled WGS sequence"/>
</dbReference>
<evidence type="ECO:0000313" key="5">
    <source>
        <dbReference type="EMBL" id="MEJ2888560.1"/>
    </source>
</evidence>
<gene>
    <name evidence="5" type="ORF">WCD41_19030</name>
</gene>
<dbReference type="Pfam" id="PF00012">
    <property type="entry name" value="HSP70"/>
    <property type="match status" value="1"/>
</dbReference>
<keyword evidence="6" id="KW-1185">Reference proteome</keyword>
<feature type="compositionally biased region" description="Basic and acidic residues" evidence="4">
    <location>
        <begin position="372"/>
        <end position="381"/>
    </location>
</feature>
<dbReference type="PRINTS" id="PR00301">
    <property type="entry name" value="HEATSHOCK70"/>
</dbReference>
<dbReference type="SUPFAM" id="SSF53067">
    <property type="entry name" value="Actin-like ATPase domain"/>
    <property type="match status" value="2"/>
</dbReference>
<dbReference type="InterPro" id="IPR013126">
    <property type="entry name" value="Hsp_70_fam"/>
</dbReference>
<name>A0ABU8N808_9PSEU</name>
<keyword evidence="3" id="KW-0143">Chaperone</keyword>
<comment type="caution">
    <text evidence="5">The sequence shown here is derived from an EMBL/GenBank/DDBJ whole genome shotgun (WGS) entry which is preliminary data.</text>
</comment>
<evidence type="ECO:0000313" key="6">
    <source>
        <dbReference type="Proteomes" id="UP001370100"/>
    </source>
</evidence>
<feature type="compositionally biased region" description="Pro residues" evidence="4">
    <location>
        <begin position="382"/>
        <end position="392"/>
    </location>
</feature>
<evidence type="ECO:0000256" key="4">
    <source>
        <dbReference type="SAM" id="MobiDB-lite"/>
    </source>
</evidence>
<feature type="region of interest" description="Disordered" evidence="4">
    <location>
        <begin position="362"/>
        <end position="451"/>
    </location>
</feature>
<organism evidence="5 6">
    <name type="scientific">Actinomycetospora aeridis</name>
    <dbReference type="NCBI Taxonomy" id="3129231"/>
    <lineage>
        <taxon>Bacteria</taxon>
        <taxon>Bacillati</taxon>
        <taxon>Actinomycetota</taxon>
        <taxon>Actinomycetes</taxon>
        <taxon>Pseudonocardiales</taxon>
        <taxon>Pseudonocardiaceae</taxon>
        <taxon>Actinomycetospora</taxon>
    </lineage>
</organism>
<dbReference type="RefSeq" id="WP_337715237.1">
    <property type="nucleotide sequence ID" value="NZ_JBBEGL010000005.1"/>
</dbReference>
<dbReference type="Gene3D" id="3.90.640.10">
    <property type="entry name" value="Actin, Chain A, domain 4"/>
    <property type="match status" value="1"/>
</dbReference>
<evidence type="ECO:0000256" key="3">
    <source>
        <dbReference type="ARBA" id="ARBA00023186"/>
    </source>
</evidence>
<sequence>MTGWDLAVDFGTSFTTAATLAGGRAEVLEIDGSKYVPSLVCVDDDGTILTGRDAVNEAAMAPDRTERVPKRALVASEQVLLGERTVATVDLVAAVLARVAGEATRRFSGRPPGRVVLTHPARWQAGGIELRRLTEAAERAGLGEPDLVAEPVAAAHHYVRTGDAVPDGGMIGVYDFGGGTFDTAVLRRRRDGFEIAGSPGGDVALGGEDLDAAFMEILAEHAEALDPDRWNELWEAEGRVAERHRTLLRRDVTQAKEALSRLPAVNLWVAGYDDEIRVTRREYERAVEPLLARSVAELQDTVARAGTTPDGLVDVYLTGSTSRTPRISTLLADLLGHVPGMRDDPKAVVVLGALSTIPGSVSATQHVRLPPRRHDPGREPGHPPAEPTPPLTPVGFAVPTAATTPAADATKTVRRTASGPARTPRDEGLTVRAGRHHQQDSVPTPGPALDGDAAARFAREITAIAEAAGVSDLVNAVSPTVRAGDTAAAVRRPLVAAVEGVGVAIGSRHTPFPGLPPEVALQVLREGRAELGALGQALTRLDDLAERLAAL</sequence>
<proteinExistence type="predicted"/>
<evidence type="ECO:0000256" key="1">
    <source>
        <dbReference type="ARBA" id="ARBA00022741"/>
    </source>
</evidence>
<keyword evidence="1" id="KW-0547">Nucleotide-binding</keyword>
<keyword evidence="2" id="KW-0067">ATP-binding</keyword>
<dbReference type="EMBL" id="JBBEGL010000005">
    <property type="protein sequence ID" value="MEJ2888560.1"/>
    <property type="molecule type" value="Genomic_DNA"/>
</dbReference>
<dbReference type="PANTHER" id="PTHR42749:SF1">
    <property type="entry name" value="CELL SHAPE-DETERMINING PROTEIN MREB"/>
    <property type="match status" value="1"/>
</dbReference>
<reference evidence="5 6" key="1">
    <citation type="submission" date="2024-03" db="EMBL/GenBank/DDBJ databases">
        <title>Actinomycetospora sp. OC33-EN06, a novel actinomycete isolated from wild orchid (Aerides multiflora).</title>
        <authorList>
            <person name="Suriyachadkun C."/>
        </authorList>
    </citation>
    <scope>NUCLEOTIDE SEQUENCE [LARGE SCALE GENOMIC DNA]</scope>
    <source>
        <strain evidence="5 6">OC33-EN06</strain>
    </source>
</reference>
<evidence type="ECO:0000256" key="2">
    <source>
        <dbReference type="ARBA" id="ARBA00022840"/>
    </source>
</evidence>
<accession>A0ABU8N808</accession>
<protein>
    <submittedName>
        <fullName evidence="5">Hsp70 family protein</fullName>
    </submittedName>
</protein>
<dbReference type="InterPro" id="IPR043129">
    <property type="entry name" value="ATPase_NBD"/>
</dbReference>
<feature type="compositionally biased region" description="Low complexity" evidence="4">
    <location>
        <begin position="393"/>
        <end position="410"/>
    </location>
</feature>
<dbReference type="PANTHER" id="PTHR42749">
    <property type="entry name" value="CELL SHAPE-DETERMINING PROTEIN MREB"/>
    <property type="match status" value="1"/>
</dbReference>
<dbReference type="Gene3D" id="3.30.420.40">
    <property type="match status" value="2"/>
</dbReference>